<evidence type="ECO:0000256" key="3">
    <source>
        <dbReference type="SAM" id="Phobius"/>
    </source>
</evidence>
<name>A0ABV7DQZ2_9RHOB</name>
<accession>A0ABV7DQZ2</accession>
<dbReference type="InterPro" id="IPR003362">
    <property type="entry name" value="Bact_transf"/>
</dbReference>
<dbReference type="PANTHER" id="PTHR30576">
    <property type="entry name" value="COLANIC BIOSYNTHESIS UDP-GLUCOSE LIPID CARRIER TRANSFERASE"/>
    <property type="match status" value="1"/>
</dbReference>
<proteinExistence type="inferred from homology"/>
<protein>
    <submittedName>
        <fullName evidence="5">Sugar transferase</fullName>
        <ecNumber evidence="5">2.7.8.-</ecNumber>
    </submittedName>
</protein>
<comment type="caution">
    <text evidence="5">The sequence shown here is derived from an EMBL/GenBank/DDBJ whole genome shotgun (WGS) entry which is preliminary data.</text>
</comment>
<dbReference type="Proteomes" id="UP001595445">
    <property type="component" value="Unassembled WGS sequence"/>
</dbReference>
<dbReference type="RefSeq" id="WP_197647776.1">
    <property type="nucleotide sequence ID" value="NZ_JAEACP010000043.1"/>
</dbReference>
<dbReference type="GO" id="GO:0016740">
    <property type="term" value="F:transferase activity"/>
    <property type="evidence" value="ECO:0007669"/>
    <property type="project" value="UniProtKB-KW"/>
</dbReference>
<comment type="similarity">
    <text evidence="1">Belongs to the bacterial sugar transferase family.</text>
</comment>
<evidence type="ECO:0000313" key="5">
    <source>
        <dbReference type="EMBL" id="MFC3085186.1"/>
    </source>
</evidence>
<dbReference type="Pfam" id="PF02397">
    <property type="entry name" value="Bac_transf"/>
    <property type="match status" value="1"/>
</dbReference>
<dbReference type="EC" id="2.7.8.-" evidence="5"/>
<organism evidence="5 6">
    <name type="scientific">Tabrizicola soli</name>
    <dbReference type="NCBI Taxonomy" id="2185115"/>
    <lineage>
        <taxon>Bacteria</taxon>
        <taxon>Pseudomonadati</taxon>
        <taxon>Pseudomonadota</taxon>
        <taxon>Alphaproteobacteria</taxon>
        <taxon>Rhodobacterales</taxon>
        <taxon>Paracoccaceae</taxon>
        <taxon>Tabrizicola</taxon>
    </lineage>
</organism>
<evidence type="ECO:0000256" key="1">
    <source>
        <dbReference type="ARBA" id="ARBA00006464"/>
    </source>
</evidence>
<dbReference type="PANTHER" id="PTHR30576:SF10">
    <property type="entry name" value="SLL5057 PROTEIN"/>
    <property type="match status" value="1"/>
</dbReference>
<keyword evidence="2" id="KW-0270">Exopolysaccharide synthesis</keyword>
<keyword evidence="3" id="KW-0472">Membrane</keyword>
<keyword evidence="5" id="KW-0808">Transferase</keyword>
<keyword evidence="3" id="KW-0812">Transmembrane</keyword>
<gene>
    <name evidence="5" type="ORF">ACFOD6_03900</name>
</gene>
<reference evidence="6" key="1">
    <citation type="journal article" date="2019" name="Int. J. Syst. Evol. Microbiol.">
        <title>The Global Catalogue of Microorganisms (GCM) 10K type strain sequencing project: providing services to taxonomists for standard genome sequencing and annotation.</title>
        <authorList>
            <consortium name="The Broad Institute Genomics Platform"/>
            <consortium name="The Broad Institute Genome Sequencing Center for Infectious Disease"/>
            <person name="Wu L."/>
            <person name="Ma J."/>
        </authorList>
    </citation>
    <scope>NUCLEOTIDE SEQUENCE [LARGE SCALE GENOMIC DNA]</scope>
    <source>
        <strain evidence="6">KCTC 62102</strain>
    </source>
</reference>
<evidence type="ECO:0000313" key="6">
    <source>
        <dbReference type="Proteomes" id="UP001595445"/>
    </source>
</evidence>
<sequence length="218" mass="25091">MIDQVPLSDLLDEVIRRAPLADNWRHRVLDYAFVFMSAPFVLPTLALIVLWVKLDDPRSPVFYRQTRYGKNGKPFQILKVRTMVCDADRIKEALLMQSEDKGAGFKLDNDPRVTRPGRKLRKLYLDEVAQLWNVVRGDMSIVGPRANSADPAGLQSWQRLRLLVRPGVTGSWQVMRNKPRDFNERCRIDLDYITRKSVAYDIGILLRTVLVVIRPTGC</sequence>
<evidence type="ECO:0000256" key="2">
    <source>
        <dbReference type="ARBA" id="ARBA00023169"/>
    </source>
</evidence>
<keyword evidence="6" id="KW-1185">Reference proteome</keyword>
<evidence type="ECO:0000259" key="4">
    <source>
        <dbReference type="Pfam" id="PF02397"/>
    </source>
</evidence>
<dbReference type="EMBL" id="JBHRSM010000008">
    <property type="protein sequence ID" value="MFC3085186.1"/>
    <property type="molecule type" value="Genomic_DNA"/>
</dbReference>
<keyword evidence="3" id="KW-1133">Transmembrane helix</keyword>
<feature type="domain" description="Bacterial sugar transferase" evidence="4">
    <location>
        <begin position="27"/>
        <end position="213"/>
    </location>
</feature>
<feature type="transmembrane region" description="Helical" evidence="3">
    <location>
        <begin position="31"/>
        <end position="52"/>
    </location>
</feature>